<keyword evidence="2" id="KW-0255">Endonuclease</keyword>
<dbReference type="GO" id="GO:0004519">
    <property type="term" value="F:endonuclease activity"/>
    <property type="evidence" value="ECO:0007669"/>
    <property type="project" value="UniProtKB-KW"/>
</dbReference>
<reference evidence="2 3" key="1">
    <citation type="submission" date="2018-03" db="EMBL/GenBank/DDBJ databases">
        <title>Mesoflavibacter sp. HG37 and Mesoflavibacter sp. HG96 sp.nov., two marine bacteria isolated from seawater of Western Pacific Ocean.</title>
        <authorList>
            <person name="Cheng H."/>
            <person name="Wu Y.-H."/>
            <person name="Guo L.-L."/>
            <person name="Xu X.-W."/>
        </authorList>
    </citation>
    <scope>NUCLEOTIDE SEQUENCE [LARGE SCALE GENOMIC DNA]</scope>
    <source>
        <strain evidence="2 3">KCTC 42117</strain>
    </source>
</reference>
<dbReference type="Pfam" id="PF13392">
    <property type="entry name" value="HNH_3"/>
    <property type="match status" value="1"/>
</dbReference>
<organism evidence="2 3">
    <name type="scientific">Mesoflavibacter zeaxanthinifaciens subsp. sabulilitoris</name>
    <dbReference type="NCBI Taxonomy" id="1520893"/>
    <lineage>
        <taxon>Bacteria</taxon>
        <taxon>Pseudomonadati</taxon>
        <taxon>Bacteroidota</taxon>
        <taxon>Flavobacteriia</taxon>
        <taxon>Flavobacteriales</taxon>
        <taxon>Flavobacteriaceae</taxon>
        <taxon>Mesoflavibacter</taxon>
    </lineage>
</organism>
<dbReference type="InterPro" id="IPR044925">
    <property type="entry name" value="His-Me_finger_sf"/>
</dbReference>
<evidence type="ECO:0000259" key="1">
    <source>
        <dbReference type="Pfam" id="PF13392"/>
    </source>
</evidence>
<keyword evidence="3" id="KW-1185">Reference proteome</keyword>
<sequence length="182" mass="21635">MIRNHYNEKWKDIVFDNDISEQMTFKISNYGRLIKVVNGEDVLIEKQYSINGYNTVSVVKKKGTKTARYIHKIVAQHFLEKPEDAKYVIHLDYNKMNNKVENLKWATKREKELHQFKNPDYIAKNSVIKYSKLTETQAMRLKKKLLDPNRRTRLKILAKQFGVSEMQLHRIKTGENWGHLKV</sequence>
<dbReference type="SUPFAM" id="SSF54060">
    <property type="entry name" value="His-Me finger endonucleases"/>
    <property type="match status" value="1"/>
</dbReference>
<comment type="caution">
    <text evidence="2">The sequence shown here is derived from an EMBL/GenBank/DDBJ whole genome shotgun (WGS) entry which is preliminary data.</text>
</comment>
<gene>
    <name evidence="2" type="ORF">C7H61_02455</name>
</gene>
<dbReference type="OrthoDB" id="6631788at2"/>
<dbReference type="Proteomes" id="UP000238430">
    <property type="component" value="Unassembled WGS sequence"/>
</dbReference>
<dbReference type="AlphaFoldDB" id="A0A2T1NME5"/>
<dbReference type="InterPro" id="IPR003615">
    <property type="entry name" value="HNH_nuc"/>
</dbReference>
<dbReference type="EMBL" id="PXOT01000014">
    <property type="protein sequence ID" value="PSG94059.1"/>
    <property type="molecule type" value="Genomic_DNA"/>
</dbReference>
<feature type="domain" description="HNH nuclease" evidence="1">
    <location>
        <begin position="68"/>
        <end position="111"/>
    </location>
</feature>
<keyword evidence="2" id="KW-0540">Nuclease</keyword>
<proteinExistence type="predicted"/>
<protein>
    <submittedName>
        <fullName evidence="2">HNH endonuclease</fullName>
    </submittedName>
</protein>
<accession>A0A2T1NME5</accession>
<keyword evidence="2" id="KW-0378">Hydrolase</keyword>
<dbReference type="RefSeq" id="WP_027880169.1">
    <property type="nucleotide sequence ID" value="NZ_JACHWV010000006.1"/>
</dbReference>
<dbReference type="Gene3D" id="3.90.75.20">
    <property type="match status" value="1"/>
</dbReference>
<evidence type="ECO:0000313" key="2">
    <source>
        <dbReference type="EMBL" id="PSG94059.1"/>
    </source>
</evidence>
<evidence type="ECO:0000313" key="3">
    <source>
        <dbReference type="Proteomes" id="UP000238430"/>
    </source>
</evidence>
<name>A0A2T1NME5_9FLAO</name>